<evidence type="ECO:0000256" key="2">
    <source>
        <dbReference type="ARBA" id="ARBA00009040"/>
    </source>
</evidence>
<protein>
    <recommendedName>
        <fullName evidence="12">1,3-beta-glucan synthase</fullName>
        <ecNumber evidence="3">2.4.1.34</ecNumber>
    </recommendedName>
    <alternativeName>
        <fullName evidence="12">1,3-beta-glucan synthase</fullName>
    </alternativeName>
</protein>
<accession>A0AAW1HR46</accession>
<keyword evidence="5" id="KW-0328">Glycosyltransferase</keyword>
<dbReference type="PANTHER" id="PTHR12741">
    <property type="entry name" value="LYST-INTERACTING PROTEIN LIP5 DOPAMINE RESPONSIVE PROTEIN DRG-1"/>
    <property type="match status" value="1"/>
</dbReference>
<dbReference type="EC" id="2.4.1.34" evidence="3"/>
<evidence type="ECO:0000256" key="6">
    <source>
        <dbReference type="ARBA" id="ARBA00022679"/>
    </source>
</evidence>
<dbReference type="Proteomes" id="UP001443914">
    <property type="component" value="Unassembled WGS sequence"/>
</dbReference>
<keyword evidence="11" id="KW-0961">Cell wall biogenesis/degradation</keyword>
<dbReference type="InterPro" id="IPR026899">
    <property type="entry name" value="FKS1-like_dom1"/>
</dbReference>
<sequence length="1763" mass="204099">MRLFLTLSSRSFPFYVLLMRSSMHVPVWPTFVDYMLMRRPITWIQTLPTTMSCNSRPISCKFWIRPDWPFSCSNTGALNNGDIAHLQTAAVLFQVISAVYTAYNVDEQIPLEIIAAARDVEEKRNACEAYNILPLNVNGASHAIMQLQEIKAAISVLRNIDGLGWPPGFEQTDDLDLLDWLGATFGFQRHNVRNQKEHLIMLLANVHIRLNPEPTPMDKLDDRAVDAVINKLFQNYKTWCKFLGCHSRVPHSQLVVQHKILYIGLYLLIWGEAANVRFMPECLCYIFHNMAHELCAFLSGEVRIATGENIEPSQIVDDQSFLCKVITPLYSVIEKEAQNSKDGKAPHSAWCNYDDLNEYFWSFDCFSLGWPLHNGGFFSESFRENVKGRKVSQKTFGNVRKSYFVESRTFWHIFRSFDRLWTFYVLALQAMLIFAWNEAPMVSIFRRDVLYAVSSIFITASFLRLLQSILDVAINFPSQHRRIFTDVLRSFLKIIVRLAWAVALSVFYARSFSRASQQVEDVPAQYILTVALYSLSNTALPLFPMLRQYLKHSDWLIIRFLIWWYQSKNYVGRGMRESYDSFIKYMLFWVLLLASKLAFSFFVMIRPLVMSTKLIMTFSKAKHQWHEFSPLAQNNIGVLASLWTPVIMVYFLDTQIWYSIYSTVCGSLIGAFDHLGEIRSLKSLRSRFQNLPGAFVKCLIAKSPSPKTGFSSSIKFTKAKKCNRIEVAGFSQLWNEIICCFREEDIVNDRKMDLLLVPCYLESSLEIIQWPLFLLAGKIPIALDMAAQCRTMESDLWKRISSDEYMKCAVIECYVSVKRMLKTLVATEPEERMISNVLEEIETSISMNMLLTNFKMSTLPILYKKIVELVEYLRDGNACKRETVVLLLRDMLEVVTHDMMVKKIRGLAEIGSNSKVTKESFVSLVLPEFTPQWEEQIKRLHLLLTVKNEPLTNLEAKRRIAFFANSLFMDMPCAPKVCKMLSFSVLTPYYNEETMYSSYDIVMKNEDGVSILYYLQKIFPDEWNNFMERIKCKKRANVWGSEENILQLRRWVSLRGQTLCRTVRGMTYYRRALRLQAFLEIANEQVIHLCVWHILMKLKIEKEIYRIKLPGPPKVGEGKPENQNNAIIFTRGEALQTIDMNQDNYFEEALKMRNLLEEFSEDHGVRPPAILGIREHVFTGSFSSLAWFMSNQETSFFAIQQRVLARPLKVRFHYGHPDVFDRIFHITRGGISKASRGINLSEDIFAGFNSTLRRGNVTHHEYIQVGKGRDIGLNQISMFEAKVACGNGEQTLSRDMYRLGNRLDFFRMLSCYFTTIGYHISAMLAVLSSYAFLYGRVYLSLSGLDQSIVTHAQQMGEDSLNAAMTTVSVFQMGLLMILPMFMNMRLEKGFGTAVMQLPLAPIFFTFSLGTKIHYYGHTILHGGTKYRATGRGFVVHHEKFAENYRMYSRSHFTKALELMMLLIIYHVYGSAAYISAAYVIAPLWFLVISWLFAPFIFNPSGFEWRKIVDDWHDWIKWICSHGAFGAPATKSWESWWDEKQEHLLYTGLLGRFWEIVLSLRFFLIQYWLSYHLHVPNRDTRRMVYGLSWLVTVVMVIILKIESVSRKKHSPHLQLKFRLLKLFLFISFVVTLSLLFVYQSLTVGDIFVCLLAFLSTGWALLSIAIACKPLMKDMNMWSSVKTVARGYEFIMGFIIFTPVAVLAWFPFVSNFQTRLLFNQVFSTGLRVKCRVAARKRQEANTHVACREQCSCVLHSEQCYSRRTI</sequence>
<gene>
    <name evidence="16" type="ORF">RND81_11G203100</name>
</gene>
<comment type="similarity">
    <text evidence="2">Belongs to the glycosyltransferase 48 family.</text>
</comment>
<evidence type="ECO:0000313" key="17">
    <source>
        <dbReference type="Proteomes" id="UP001443914"/>
    </source>
</evidence>
<evidence type="ECO:0000256" key="9">
    <source>
        <dbReference type="ARBA" id="ARBA00022989"/>
    </source>
</evidence>
<feature type="domain" description="1,3-beta-glucan synthase component FKS1-like" evidence="15">
    <location>
        <begin position="257"/>
        <end position="373"/>
    </location>
</feature>
<feature type="transmembrane region" description="Helical" evidence="14">
    <location>
        <begin position="524"/>
        <end position="542"/>
    </location>
</feature>
<dbReference type="InterPro" id="IPR058851">
    <property type="entry name" value="CALS1_helical"/>
</dbReference>
<keyword evidence="6" id="KW-0808">Transferase</keyword>
<evidence type="ECO:0000256" key="7">
    <source>
        <dbReference type="ARBA" id="ARBA00022692"/>
    </source>
</evidence>
<evidence type="ECO:0000256" key="1">
    <source>
        <dbReference type="ARBA" id="ARBA00004651"/>
    </source>
</evidence>
<feature type="transmembrane region" description="Helical" evidence="14">
    <location>
        <begin position="494"/>
        <end position="512"/>
    </location>
</feature>
<feature type="transmembrane region" description="Helical" evidence="14">
    <location>
        <begin position="420"/>
        <end position="437"/>
    </location>
</feature>
<name>A0AAW1HR46_SAPOF</name>
<dbReference type="GO" id="GO:0005886">
    <property type="term" value="C:plasma membrane"/>
    <property type="evidence" value="ECO:0007669"/>
    <property type="project" value="UniProtKB-SubCell"/>
</dbReference>
<keyword evidence="9 14" id="KW-1133">Transmembrane helix</keyword>
<feature type="transmembrane region" description="Helical" evidence="14">
    <location>
        <begin position="630"/>
        <end position="652"/>
    </location>
</feature>
<feature type="transmembrane region" description="Helical" evidence="14">
    <location>
        <begin position="1582"/>
        <end position="1598"/>
    </location>
</feature>
<feature type="transmembrane region" description="Helical" evidence="14">
    <location>
        <begin position="1643"/>
        <end position="1665"/>
    </location>
</feature>
<dbReference type="Pfam" id="PF02364">
    <property type="entry name" value="Glucan_synthase"/>
    <property type="match status" value="2"/>
</dbReference>
<feature type="transmembrane region" description="Helical" evidence="14">
    <location>
        <begin position="1618"/>
        <end position="1637"/>
    </location>
</feature>
<dbReference type="GO" id="GO:0071555">
    <property type="term" value="P:cell wall organization"/>
    <property type="evidence" value="ECO:0007669"/>
    <property type="project" value="UniProtKB-KW"/>
</dbReference>
<evidence type="ECO:0000313" key="16">
    <source>
        <dbReference type="EMBL" id="KAK9678314.1"/>
    </source>
</evidence>
<evidence type="ECO:0000256" key="12">
    <source>
        <dbReference type="ARBA" id="ARBA00032165"/>
    </source>
</evidence>
<feature type="transmembrane region" description="Helical" evidence="14">
    <location>
        <begin position="1552"/>
        <end position="1570"/>
    </location>
</feature>
<dbReference type="SMART" id="SM01205">
    <property type="entry name" value="FKS1_dom1"/>
    <property type="match status" value="1"/>
</dbReference>
<keyword evidence="4" id="KW-1003">Cell membrane</keyword>
<proteinExistence type="inferred from homology"/>
<dbReference type="GO" id="GO:0003843">
    <property type="term" value="F:1,3-beta-D-glucan synthase activity"/>
    <property type="evidence" value="ECO:0007669"/>
    <property type="project" value="UniProtKB-EC"/>
</dbReference>
<dbReference type="Pfam" id="PF25968">
    <property type="entry name" value="CALS1"/>
    <property type="match status" value="1"/>
</dbReference>
<evidence type="ECO:0000256" key="8">
    <source>
        <dbReference type="ARBA" id="ARBA00022960"/>
    </source>
</evidence>
<feature type="transmembrane region" description="Helical" evidence="14">
    <location>
        <begin position="1686"/>
        <end position="1706"/>
    </location>
</feature>
<dbReference type="InterPro" id="IPR003440">
    <property type="entry name" value="Glyco_trans_48_dom"/>
</dbReference>
<dbReference type="EMBL" id="JBDFQZ010000011">
    <property type="protein sequence ID" value="KAK9678314.1"/>
    <property type="molecule type" value="Genomic_DNA"/>
</dbReference>
<evidence type="ECO:0000259" key="15">
    <source>
        <dbReference type="SMART" id="SM01205"/>
    </source>
</evidence>
<dbReference type="GO" id="GO:0000148">
    <property type="term" value="C:1,3-beta-D-glucan synthase complex"/>
    <property type="evidence" value="ECO:0007669"/>
    <property type="project" value="InterPro"/>
</dbReference>
<dbReference type="GO" id="GO:0006075">
    <property type="term" value="P:(1-&gt;3)-beta-D-glucan biosynthetic process"/>
    <property type="evidence" value="ECO:0007669"/>
    <property type="project" value="InterPro"/>
</dbReference>
<dbReference type="PANTHER" id="PTHR12741:SF106">
    <property type="entry name" value="CALLOSE SYNTHASE 5"/>
    <property type="match status" value="1"/>
</dbReference>
<evidence type="ECO:0000256" key="11">
    <source>
        <dbReference type="ARBA" id="ARBA00023316"/>
    </source>
</evidence>
<evidence type="ECO:0000256" key="4">
    <source>
        <dbReference type="ARBA" id="ARBA00022475"/>
    </source>
</evidence>
<evidence type="ECO:0000256" key="5">
    <source>
        <dbReference type="ARBA" id="ARBA00022676"/>
    </source>
</evidence>
<evidence type="ECO:0000256" key="3">
    <source>
        <dbReference type="ARBA" id="ARBA00012589"/>
    </source>
</evidence>
<feature type="transmembrane region" description="Helical" evidence="14">
    <location>
        <begin position="586"/>
        <end position="609"/>
    </location>
</feature>
<dbReference type="GO" id="GO:0008360">
    <property type="term" value="P:regulation of cell shape"/>
    <property type="evidence" value="ECO:0007669"/>
    <property type="project" value="UniProtKB-KW"/>
</dbReference>
<comment type="subcellular location">
    <subcellularLocation>
        <location evidence="1">Cell membrane</location>
        <topology evidence="1">Multi-pass membrane protein</topology>
    </subcellularLocation>
</comment>
<keyword evidence="8" id="KW-0133">Cell shape</keyword>
<feature type="transmembrane region" description="Helical" evidence="14">
    <location>
        <begin position="1316"/>
        <end position="1339"/>
    </location>
</feature>
<evidence type="ECO:0000256" key="13">
    <source>
        <dbReference type="ARBA" id="ARBA00047777"/>
    </source>
</evidence>
<reference evidence="16" key="1">
    <citation type="submission" date="2024-03" db="EMBL/GenBank/DDBJ databases">
        <title>WGS assembly of Saponaria officinalis var. Norfolk2.</title>
        <authorList>
            <person name="Jenkins J."/>
            <person name="Shu S."/>
            <person name="Grimwood J."/>
            <person name="Barry K."/>
            <person name="Goodstein D."/>
            <person name="Schmutz J."/>
            <person name="Leebens-Mack J."/>
            <person name="Osbourn A."/>
        </authorList>
    </citation>
    <scope>NUCLEOTIDE SEQUENCE [LARGE SCALE GENOMIC DNA]</scope>
    <source>
        <strain evidence="16">JIC</strain>
    </source>
</reference>
<comment type="catalytic activity">
    <reaction evidence="13">
        <text>[(1-&gt;3)-beta-D-glucosyl](n) + UDP-alpha-D-glucose = [(1-&gt;3)-beta-D-glucosyl](n+1) + UDP + H(+)</text>
        <dbReference type="Rhea" id="RHEA:21476"/>
        <dbReference type="Rhea" id="RHEA-COMP:11146"/>
        <dbReference type="Rhea" id="RHEA-COMP:14303"/>
        <dbReference type="ChEBI" id="CHEBI:15378"/>
        <dbReference type="ChEBI" id="CHEBI:37671"/>
        <dbReference type="ChEBI" id="CHEBI:58223"/>
        <dbReference type="ChEBI" id="CHEBI:58885"/>
        <dbReference type="EC" id="2.4.1.34"/>
    </reaction>
</comment>
<keyword evidence="10 14" id="KW-0472">Membrane</keyword>
<feature type="transmembrane region" description="Helical" evidence="14">
    <location>
        <begin position="1359"/>
        <end position="1378"/>
    </location>
</feature>
<feature type="transmembrane region" description="Helical" evidence="14">
    <location>
        <begin position="1480"/>
        <end position="1497"/>
    </location>
</feature>
<evidence type="ECO:0000256" key="10">
    <source>
        <dbReference type="ARBA" id="ARBA00023136"/>
    </source>
</evidence>
<keyword evidence="17" id="KW-1185">Reference proteome</keyword>
<comment type="caution">
    <text evidence="16">The sequence shown here is derived from an EMBL/GenBank/DDBJ whole genome shotgun (WGS) entry which is preliminary data.</text>
</comment>
<organism evidence="16 17">
    <name type="scientific">Saponaria officinalis</name>
    <name type="common">Common soapwort</name>
    <name type="synonym">Lychnis saponaria</name>
    <dbReference type="NCBI Taxonomy" id="3572"/>
    <lineage>
        <taxon>Eukaryota</taxon>
        <taxon>Viridiplantae</taxon>
        <taxon>Streptophyta</taxon>
        <taxon>Embryophyta</taxon>
        <taxon>Tracheophyta</taxon>
        <taxon>Spermatophyta</taxon>
        <taxon>Magnoliopsida</taxon>
        <taxon>eudicotyledons</taxon>
        <taxon>Gunneridae</taxon>
        <taxon>Pentapetalae</taxon>
        <taxon>Caryophyllales</taxon>
        <taxon>Caryophyllaceae</taxon>
        <taxon>Caryophylleae</taxon>
        <taxon>Saponaria</taxon>
    </lineage>
</organism>
<evidence type="ECO:0000256" key="14">
    <source>
        <dbReference type="SAM" id="Phobius"/>
    </source>
</evidence>
<feature type="transmembrane region" description="Helical" evidence="14">
    <location>
        <begin position="1455"/>
        <end position="1474"/>
    </location>
</feature>
<keyword evidence="7 14" id="KW-0812">Transmembrane</keyword>
<dbReference type="Pfam" id="PF14288">
    <property type="entry name" value="FKS1_dom1"/>
    <property type="match status" value="1"/>
</dbReference>
<feature type="transmembrane region" description="Helical" evidence="14">
    <location>
        <begin position="449"/>
        <end position="474"/>
    </location>
</feature>